<feature type="compositionally biased region" description="Low complexity" evidence="4">
    <location>
        <begin position="1174"/>
        <end position="1186"/>
    </location>
</feature>
<comment type="caution">
    <text evidence="5">The sequence shown here is derived from an EMBL/GenBank/DDBJ whole genome shotgun (WGS) entry which is preliminary data.</text>
</comment>
<feature type="repeat" description="ANK" evidence="3">
    <location>
        <begin position="1587"/>
        <end position="1619"/>
    </location>
</feature>
<evidence type="ECO:0000256" key="1">
    <source>
        <dbReference type="ARBA" id="ARBA00022737"/>
    </source>
</evidence>
<dbReference type="OrthoDB" id="539213at2759"/>
<evidence type="ECO:0000256" key="2">
    <source>
        <dbReference type="ARBA" id="ARBA00023043"/>
    </source>
</evidence>
<dbReference type="SUPFAM" id="SSF48403">
    <property type="entry name" value="Ankyrin repeat"/>
    <property type="match status" value="3"/>
</dbReference>
<dbReference type="Pfam" id="PF00023">
    <property type="entry name" value="Ank"/>
    <property type="match status" value="1"/>
</dbReference>
<keyword evidence="6" id="KW-1185">Reference proteome</keyword>
<feature type="region of interest" description="Disordered" evidence="4">
    <location>
        <begin position="598"/>
        <end position="663"/>
    </location>
</feature>
<keyword evidence="1" id="KW-0677">Repeat</keyword>
<feature type="compositionally biased region" description="Basic and acidic residues" evidence="4">
    <location>
        <begin position="606"/>
        <end position="622"/>
    </location>
</feature>
<dbReference type="SMART" id="SM00248">
    <property type="entry name" value="ANK"/>
    <property type="match status" value="8"/>
</dbReference>
<sequence>MAAPVEMAEINIPALPAPHDDFVTYIAAHKDKPMRELLEPYKEYENEMRKLFAQHPEHPAIQSPNLVPLFGRDQEKVITIRARDLETETSMEKGAYIMPLKDDQRLPTGSPAVVQSLREFRNNLSIFTEASLADMDWSNVVAAGSAVVTSLLKVPEKHAGTKRALRQYYHEQLAPASDVDLFLYGLNEEQALEKIKQIEASIRDALLVETTTVRTKNALTIVSQHPVRHIQVVLRMYRSISEILSGFDVDCSCAAYNGSQVYAMPRALAAYMTQINTVDLSRRSPSYESRLSKYAHRGFEVCWPHLDHSRVDPTIYERSFGRTEGLARLLVLEKLPKSEDRDAYLDQRRAERGRPAINRWRVQRRNLHGNIKDAHEDEVAEWVDAEDVSDYHTFTIPYGPKYHARKIEKLIFTKDILLNAEWNMSKDREVHLHRHPAFFGSVEDVMQDCCGHCPEPKTDEEVEVAKAENKIYVSGQISFLRDNPGRQTIGSFHPLTADDWTEMAYVGNTARLCQSIVDGDVEDVQTWLEQDGNDPNARDFTGRTPLHLAVTSSTPEIVQVLIDNDARLVARLVDGRTALHLAAIRGSVEMVSALLRKSAANEEEEEKKVDARRAARAERPTTEMEDPDIDIVNDADEDEDGNIDATTENSMVNIKSPPANSDDKVLNGDDEEESADIHDVNVLAWDTAISPLHLAIINGHLDLVRVLVQDFGADVLLPVKLFHDHDKSARAAILTLVLALRLPFEQADAMSRLLIQLGASSAQADIHQNTALLYSIAEQSALTKVFLDADKVGTGRAINHLAAQSFYSSNLIVQSPLMAAIQAKDSSSALLLLTAGANSDIDFAAYMKAHKTVLEPASDTMTNQTRFRKDVEQPVTSAVECELPELATSLITEYGADVNTITPAGWAHINQDHWMFGGGKKATSLLDEVEEKIEQLKTWKPDEKKIHAPIPLKDDSEYLEGLQEGTYALWTAQSQIAAAKRGYKSKLTTYRKLTAENDEDAGVPEKQAAVDAMRERFEELRRVLIERGAKTFKELHPEVKESGSQQYRPYEYRPYVEPAFKVNFSFKLPDLTDERQGRYMDLFEAAWKGELSTVKQLTLTTWTNKDGETQPPLQVAVQDQRDHSPVSIAIARGHLELATAIMAIAQAQYMPPDESAKQRFILDGGAGEKDESNDSGSDSGSVGLASESVDPSFTVENVGEVSLQVKSRVKPLAMMMWRCCNLKEFLPEAAKRSTPKKLFPTTVLSFAVHADNKELLEFLLSLGEEYSESQDSETSGTDFFDMLDLDFQETLRLGRPHLLAHLIQRSATGAPIRNLIKRSGLETKEPPKYYQGLSVHGKKRKDWAAQPRKARRDYGAAPIDKDTAPVLQAAYYASIQSVEWLLSDAPARCYSEFAERHPEHVRVKALSQAEGGFDGSVQHFLIARVHLAIHCAVLASPTPESAAVLRYLVKAMPEAIDAKSADGLTPLIIAFRLCRQDAAAILIAAGADQTIRDNEGRNLAHSLLMTPFTSSAHVQRLRMMLDLIDDRLLADMFLERSTAVPGALTPLAQWTQNAIYFAHNLQSFNDDAMRLLLQYSKGIELSVINGEGHTPLHVAVRSKMKSLTKIILEHDPTLLLRENATGRTPFEMAEDAEIAAAVQDVPALPSSRNQIYRRRRVTPLSNPVCEREAKTFLPGYGVKEDSDQQAILRMMRIARAKLEEQGRAKRRLVTLNEANEVARRLAARKTVQPIQSDVDDMEPESRQGDEVREWLQRAQIEFE</sequence>
<dbReference type="InterPro" id="IPR036770">
    <property type="entry name" value="Ankyrin_rpt-contain_sf"/>
</dbReference>
<gene>
    <name evidence="5" type="ORF">TI39_contig531g00012</name>
</gene>
<dbReference type="Gene3D" id="1.25.40.20">
    <property type="entry name" value="Ankyrin repeat-containing domain"/>
    <property type="match status" value="3"/>
</dbReference>
<evidence type="ECO:0000256" key="3">
    <source>
        <dbReference type="PROSITE-ProRule" id="PRU00023"/>
    </source>
</evidence>
<feature type="repeat" description="ANK" evidence="3">
    <location>
        <begin position="687"/>
        <end position="709"/>
    </location>
</feature>
<feature type="compositionally biased region" description="Acidic residues" evidence="4">
    <location>
        <begin position="623"/>
        <end position="642"/>
    </location>
</feature>
<dbReference type="PROSITE" id="PS50297">
    <property type="entry name" value="ANK_REP_REGION"/>
    <property type="match status" value="4"/>
</dbReference>
<accession>A0A0F4GLW2</accession>
<feature type="repeat" description="ANK" evidence="3">
    <location>
        <begin position="574"/>
        <end position="606"/>
    </location>
</feature>
<feature type="repeat" description="ANK" evidence="3">
    <location>
        <begin position="1462"/>
        <end position="1494"/>
    </location>
</feature>
<dbReference type="PANTHER" id="PTHR24134:SF9">
    <property type="entry name" value="ANKYRIN REPEAT AND SOCS BOX PROTEIN 8"/>
    <property type="match status" value="1"/>
</dbReference>
<evidence type="ECO:0000313" key="5">
    <source>
        <dbReference type="EMBL" id="KJX97180.1"/>
    </source>
</evidence>
<protein>
    <submittedName>
        <fullName evidence="5">Ankyrin repeat protein</fullName>
    </submittedName>
</protein>
<name>A0A0F4GLW2_9PEZI</name>
<reference evidence="5 6" key="1">
    <citation type="submission" date="2015-03" db="EMBL/GenBank/DDBJ databases">
        <title>RNA-seq based gene annotation and comparative genomics of four Zymoseptoria species reveal species-specific pathogenicity related genes and transposable element activity.</title>
        <authorList>
            <person name="Grandaubert J."/>
            <person name="Bhattacharyya A."/>
            <person name="Stukenbrock E.H."/>
        </authorList>
    </citation>
    <scope>NUCLEOTIDE SEQUENCE [LARGE SCALE GENOMIC DNA]</scope>
    <source>
        <strain evidence="5 6">Zb18110</strain>
    </source>
</reference>
<feature type="compositionally biased region" description="Polar residues" evidence="4">
    <location>
        <begin position="644"/>
        <end position="653"/>
    </location>
</feature>
<dbReference type="EMBL" id="LAFY01000523">
    <property type="protein sequence ID" value="KJX97180.1"/>
    <property type="molecule type" value="Genomic_DNA"/>
</dbReference>
<evidence type="ECO:0000313" key="6">
    <source>
        <dbReference type="Proteomes" id="UP000033647"/>
    </source>
</evidence>
<evidence type="ECO:0000256" key="4">
    <source>
        <dbReference type="SAM" id="MobiDB-lite"/>
    </source>
</evidence>
<dbReference type="InterPro" id="IPR002110">
    <property type="entry name" value="Ankyrin_rpt"/>
</dbReference>
<organism evidence="5 6">
    <name type="scientific">Zymoseptoria brevis</name>
    <dbReference type="NCBI Taxonomy" id="1047168"/>
    <lineage>
        <taxon>Eukaryota</taxon>
        <taxon>Fungi</taxon>
        <taxon>Dikarya</taxon>
        <taxon>Ascomycota</taxon>
        <taxon>Pezizomycotina</taxon>
        <taxon>Dothideomycetes</taxon>
        <taxon>Dothideomycetidae</taxon>
        <taxon>Mycosphaerellales</taxon>
        <taxon>Mycosphaerellaceae</taxon>
        <taxon>Zymoseptoria</taxon>
    </lineage>
</organism>
<dbReference type="STRING" id="1047168.A0A0F4GLW2"/>
<dbReference type="PANTHER" id="PTHR24134">
    <property type="entry name" value="ANKYRIN REPEAT-CONTAINING PROTEIN DDB_G0279043"/>
    <property type="match status" value="1"/>
</dbReference>
<feature type="repeat" description="ANK" evidence="3">
    <location>
        <begin position="541"/>
        <end position="568"/>
    </location>
</feature>
<keyword evidence="2 3" id="KW-0040">ANK repeat</keyword>
<dbReference type="Pfam" id="PF12796">
    <property type="entry name" value="Ank_2"/>
    <property type="match status" value="1"/>
</dbReference>
<dbReference type="Proteomes" id="UP000033647">
    <property type="component" value="Unassembled WGS sequence"/>
</dbReference>
<proteinExistence type="predicted"/>
<feature type="region of interest" description="Disordered" evidence="4">
    <location>
        <begin position="1165"/>
        <end position="1186"/>
    </location>
</feature>
<dbReference type="PROSITE" id="PS50088">
    <property type="entry name" value="ANK_REPEAT"/>
    <property type="match status" value="5"/>
</dbReference>